<dbReference type="PANTHER" id="PTHR12147:SF26">
    <property type="entry name" value="PEPTIDASE M28 DOMAIN-CONTAINING PROTEIN"/>
    <property type="match status" value="1"/>
</dbReference>
<evidence type="ECO:0000313" key="3">
    <source>
        <dbReference type="EMBL" id="QIC69692.1"/>
    </source>
</evidence>
<dbReference type="EMBL" id="CP044455">
    <property type="protein sequence ID" value="QIC69692.1"/>
    <property type="molecule type" value="Genomic_DNA"/>
</dbReference>
<dbReference type="EMBL" id="JAWJYY010000001">
    <property type="protein sequence ID" value="MDV4316205.1"/>
    <property type="molecule type" value="Genomic_DNA"/>
</dbReference>
<dbReference type="Proteomes" id="UP000503440">
    <property type="component" value="Chromosome"/>
</dbReference>
<gene>
    <name evidence="3" type="ORF">FSC09_04355</name>
    <name evidence="2" type="ORF">MSG88_10615</name>
</gene>
<accession>A0A6C0YT98</accession>
<dbReference type="GO" id="GO:0008235">
    <property type="term" value="F:metalloexopeptidase activity"/>
    <property type="evidence" value="ECO:0007669"/>
    <property type="project" value="InterPro"/>
</dbReference>
<protein>
    <submittedName>
        <fullName evidence="3">M20/M25/M40 family metallo-hydrolase</fullName>
    </submittedName>
</protein>
<name>A0A6C0YT98_9GAMM</name>
<dbReference type="Proteomes" id="UP001284654">
    <property type="component" value="Unassembled WGS sequence"/>
</dbReference>
<dbReference type="PANTHER" id="PTHR12147">
    <property type="entry name" value="METALLOPEPTIDASE M28 FAMILY MEMBER"/>
    <property type="match status" value="1"/>
</dbReference>
<dbReference type="InterPro" id="IPR045175">
    <property type="entry name" value="M28_fam"/>
</dbReference>
<feature type="domain" description="Peptidase M28" evidence="1">
    <location>
        <begin position="96"/>
        <end position="311"/>
    </location>
</feature>
<dbReference type="GeneID" id="69466403"/>
<keyword evidence="3" id="KW-0378">Hydrolase</keyword>
<evidence type="ECO:0000259" key="1">
    <source>
        <dbReference type="Pfam" id="PF04389"/>
    </source>
</evidence>
<dbReference type="Gene3D" id="3.40.630.10">
    <property type="entry name" value="Zn peptidases"/>
    <property type="match status" value="1"/>
</dbReference>
<dbReference type="Pfam" id="PF04389">
    <property type="entry name" value="Peptidase_M28"/>
    <property type="match status" value="1"/>
</dbReference>
<reference evidence="2" key="2">
    <citation type="submission" date="2023-10" db="EMBL/GenBank/DDBJ databases">
        <authorList>
            <person name="Sykes E.M.E."/>
            <person name="Khan I.U.H."/>
            <person name="Kumar A."/>
        </authorList>
    </citation>
    <scope>NUCLEOTIDE SEQUENCE</scope>
    <source>
        <strain evidence="2">IK5</strain>
    </source>
</reference>
<organism evidence="3 4">
    <name type="scientific">Acinetobacter indicus</name>
    <dbReference type="NCBI Taxonomy" id="756892"/>
    <lineage>
        <taxon>Bacteria</taxon>
        <taxon>Pseudomonadati</taxon>
        <taxon>Pseudomonadota</taxon>
        <taxon>Gammaproteobacteria</taxon>
        <taxon>Moraxellales</taxon>
        <taxon>Moraxellaceae</taxon>
        <taxon>Acinetobacter</taxon>
    </lineage>
</organism>
<dbReference type="GO" id="GO:0006508">
    <property type="term" value="P:proteolysis"/>
    <property type="evidence" value="ECO:0007669"/>
    <property type="project" value="InterPro"/>
</dbReference>
<dbReference type="InterPro" id="IPR007484">
    <property type="entry name" value="Peptidase_M28"/>
</dbReference>
<dbReference type="RefSeq" id="WP_005179272.1">
    <property type="nucleotide sequence ID" value="NZ_CAXNYR010000002.1"/>
</dbReference>
<dbReference type="AlphaFoldDB" id="A0A6C0YT98"/>
<dbReference type="SUPFAM" id="SSF53187">
    <property type="entry name" value="Zn-dependent exopeptidases"/>
    <property type="match status" value="1"/>
</dbReference>
<proteinExistence type="predicted"/>
<evidence type="ECO:0000313" key="4">
    <source>
        <dbReference type="Proteomes" id="UP000503440"/>
    </source>
</evidence>
<evidence type="ECO:0000313" key="2">
    <source>
        <dbReference type="EMBL" id="MDV4316205.1"/>
    </source>
</evidence>
<reference evidence="3 4" key="1">
    <citation type="submission" date="2019-09" db="EMBL/GenBank/DDBJ databases">
        <title>Non-baumannii Acinetobacter spp. carrying blaNDM-1 isolated in China.</title>
        <authorList>
            <person name="Cui C."/>
            <person name="Chen C."/>
            <person name="Sun J."/>
            <person name="Liu Y."/>
        </authorList>
    </citation>
    <scope>NUCLEOTIDE SEQUENCE [LARGE SCALE GENOMIC DNA]</scope>
    <source>
        <strain evidence="3 4">B18</strain>
    </source>
</reference>
<sequence>MWLFQQIKNGLGILGCTLLLGWMQPLSAAISLYEPADPQNLKVYLQQIIGPPGVYRNHKNIEELNRVSAWIKEQMRLFGIPCQYQTYPVNGKSYRNVVCHLKVGRSDRVILGAHYDVHGNQKGADDNASGVAGLIEIARILSQEKTKLPHNVEFVFYTLQEAPYYQTEFMGSQVHAKSILAEKEHIQAVYVLEMIGYYDSRLIQQYPMGLKWIYPSHGNYIAAISNFQSNALGEQYCQQMRLLDKLQCERLVMPAFVSAAGFSDHRSYWQHDIPALLITDTSHYRNPNYHTEKDTLDTLNVTKMGQVIDGLIHQLLGATP</sequence>